<comment type="caution">
    <text evidence="2">The sequence shown here is derived from an EMBL/GenBank/DDBJ whole genome shotgun (WGS) entry which is preliminary data.</text>
</comment>
<sequence>IEDADELCEHWNDFANGKMEDCIFSMRCLVIKRKKRTWTWYPKGANNPNFQNNLNKEDWDEHLKDLMEMVKISDEKCLIDKKGKVLKSSNDLKKVWSDRYGDKQSCSFVLNVVEKEEEKETEEDSDNEKRVKKKKTKGNTEEEDSRSEDSNKKRTKANARNLKVKTEGQTTMTATTKIKAKKCLEVTVTVIGQLETKEPVKKEKEKIK</sequence>
<dbReference type="Proteomes" id="UP000023152">
    <property type="component" value="Unassembled WGS sequence"/>
</dbReference>
<protein>
    <submittedName>
        <fullName evidence="2">Uncharacterized protein</fullName>
    </submittedName>
</protein>
<reference evidence="2 3" key="1">
    <citation type="journal article" date="2013" name="Curr. Biol.">
        <title>The Genome of the Foraminiferan Reticulomyxa filosa.</title>
        <authorList>
            <person name="Glockner G."/>
            <person name="Hulsmann N."/>
            <person name="Schleicher M."/>
            <person name="Noegel A.A."/>
            <person name="Eichinger L."/>
            <person name="Gallinger C."/>
            <person name="Pawlowski J."/>
            <person name="Sierra R."/>
            <person name="Euteneuer U."/>
            <person name="Pillet L."/>
            <person name="Moustafa A."/>
            <person name="Platzer M."/>
            <person name="Groth M."/>
            <person name="Szafranski K."/>
            <person name="Schliwa M."/>
        </authorList>
    </citation>
    <scope>NUCLEOTIDE SEQUENCE [LARGE SCALE GENOMIC DNA]</scope>
</reference>
<evidence type="ECO:0000313" key="2">
    <source>
        <dbReference type="EMBL" id="ETO07471.1"/>
    </source>
</evidence>
<dbReference type="AlphaFoldDB" id="X6M1K2"/>
<accession>X6M1K2</accession>
<proteinExistence type="predicted"/>
<dbReference type="EMBL" id="ASPP01026132">
    <property type="protein sequence ID" value="ETO07471.1"/>
    <property type="molecule type" value="Genomic_DNA"/>
</dbReference>
<name>X6M1K2_RETFI</name>
<feature type="non-terminal residue" evidence="2">
    <location>
        <position position="1"/>
    </location>
</feature>
<evidence type="ECO:0000313" key="3">
    <source>
        <dbReference type="Proteomes" id="UP000023152"/>
    </source>
</evidence>
<gene>
    <name evidence="2" type="ORF">RFI_29921</name>
</gene>
<evidence type="ECO:0000256" key="1">
    <source>
        <dbReference type="SAM" id="MobiDB-lite"/>
    </source>
</evidence>
<keyword evidence="3" id="KW-1185">Reference proteome</keyword>
<organism evidence="2 3">
    <name type="scientific">Reticulomyxa filosa</name>
    <dbReference type="NCBI Taxonomy" id="46433"/>
    <lineage>
        <taxon>Eukaryota</taxon>
        <taxon>Sar</taxon>
        <taxon>Rhizaria</taxon>
        <taxon>Retaria</taxon>
        <taxon>Foraminifera</taxon>
        <taxon>Monothalamids</taxon>
        <taxon>Reticulomyxidae</taxon>
        <taxon>Reticulomyxa</taxon>
    </lineage>
</organism>
<feature type="region of interest" description="Disordered" evidence="1">
    <location>
        <begin position="117"/>
        <end position="171"/>
    </location>
</feature>